<dbReference type="PANTHER" id="PTHR14042:SF24">
    <property type="entry name" value="PROTEIN DOPEY-1 HOMOLOG"/>
    <property type="match status" value="1"/>
</dbReference>
<evidence type="ECO:0000259" key="4">
    <source>
        <dbReference type="Pfam" id="PF04118"/>
    </source>
</evidence>
<dbReference type="eggNOG" id="KOG3613">
    <property type="taxonomic scope" value="Eukaryota"/>
</dbReference>
<keyword evidence="1" id="KW-0813">Transport</keyword>
<accession>T1KPJ0</accession>
<evidence type="ECO:0000256" key="3">
    <source>
        <dbReference type="ARBA" id="ARBA00046326"/>
    </source>
</evidence>
<dbReference type="AlphaFoldDB" id="T1KPJ0"/>
<comment type="similarity">
    <text evidence="3">Belongs to the DOP1 family.</text>
</comment>
<protein>
    <recommendedName>
        <fullName evidence="4">DOP1 N-terminal domain-containing protein</fullName>
    </recommendedName>
</protein>
<dbReference type="STRING" id="32264.T1KPJ0"/>
<feature type="domain" description="DOP1 N-terminal" evidence="4">
    <location>
        <begin position="5"/>
        <end position="252"/>
    </location>
</feature>
<keyword evidence="6" id="KW-1185">Reference proteome</keyword>
<evidence type="ECO:0000313" key="6">
    <source>
        <dbReference type="Proteomes" id="UP000015104"/>
    </source>
</evidence>
<sequence length="344" mass="38585">MLSQENNVKFGFIPARLLVGQRLAQCMHPELPSGVHLKALETYDLIFKIIGPDRLVQELSIYSNGLFPLLSQASINVKPELIKIYENHFVTLGDKLKPALDGFLIASLPGLEEGSDHYTTTDNLLKKVCEGVGKHFFYGALWRVILIDSSVRLPAISFITSHFVKKKSLEEQLYIKGTSLTTFLHGLCASLLDQNVLVQRAVLDLLLDCFPMHNQQISNSDMISITTAAITVLLRRDISLNRRLDSWLFGADSSGQSYLANANAMKALNEKLTSSGGTIISSNSGSRSRRRREAYFMVYSKEFVYKTLVLCVGVHTHLTGTHNDNCFVGYYLREVISFFERINK</sequence>
<dbReference type="EMBL" id="CAEY01000330">
    <property type="status" value="NOT_ANNOTATED_CDS"/>
    <property type="molecule type" value="Genomic_DNA"/>
</dbReference>
<evidence type="ECO:0000313" key="5">
    <source>
        <dbReference type="EnsemblMetazoa" id="tetur17g00650.1"/>
    </source>
</evidence>
<organism evidence="5 6">
    <name type="scientific">Tetranychus urticae</name>
    <name type="common">Two-spotted spider mite</name>
    <dbReference type="NCBI Taxonomy" id="32264"/>
    <lineage>
        <taxon>Eukaryota</taxon>
        <taxon>Metazoa</taxon>
        <taxon>Ecdysozoa</taxon>
        <taxon>Arthropoda</taxon>
        <taxon>Chelicerata</taxon>
        <taxon>Arachnida</taxon>
        <taxon>Acari</taxon>
        <taxon>Acariformes</taxon>
        <taxon>Trombidiformes</taxon>
        <taxon>Prostigmata</taxon>
        <taxon>Eleutherengona</taxon>
        <taxon>Raphignathae</taxon>
        <taxon>Tetranychoidea</taxon>
        <taxon>Tetranychidae</taxon>
        <taxon>Tetranychus</taxon>
    </lineage>
</organism>
<evidence type="ECO:0000256" key="2">
    <source>
        <dbReference type="ARBA" id="ARBA00022927"/>
    </source>
</evidence>
<dbReference type="GO" id="GO:0006895">
    <property type="term" value="P:Golgi to endosome transport"/>
    <property type="evidence" value="ECO:0007669"/>
    <property type="project" value="InterPro"/>
</dbReference>
<name>T1KPJ0_TETUR</name>
<dbReference type="Pfam" id="PF04118">
    <property type="entry name" value="Dopey_N"/>
    <property type="match status" value="1"/>
</dbReference>
<reference evidence="5" key="2">
    <citation type="submission" date="2015-06" db="UniProtKB">
        <authorList>
            <consortium name="EnsemblMetazoa"/>
        </authorList>
    </citation>
    <scope>IDENTIFICATION</scope>
</reference>
<reference evidence="6" key="1">
    <citation type="submission" date="2011-08" db="EMBL/GenBank/DDBJ databases">
        <authorList>
            <person name="Rombauts S."/>
        </authorList>
    </citation>
    <scope>NUCLEOTIDE SEQUENCE</scope>
    <source>
        <strain evidence="6">London</strain>
    </source>
</reference>
<dbReference type="PANTHER" id="PTHR14042">
    <property type="entry name" value="DOPEY-RELATED"/>
    <property type="match status" value="1"/>
</dbReference>
<dbReference type="GO" id="GO:0005802">
    <property type="term" value="C:trans-Golgi network"/>
    <property type="evidence" value="ECO:0007669"/>
    <property type="project" value="TreeGrafter"/>
</dbReference>
<proteinExistence type="inferred from homology"/>
<dbReference type="GO" id="GO:0005768">
    <property type="term" value="C:endosome"/>
    <property type="evidence" value="ECO:0007669"/>
    <property type="project" value="TreeGrafter"/>
</dbReference>
<dbReference type="EnsemblMetazoa" id="tetur17g00650.1">
    <property type="protein sequence ID" value="tetur17g00650.1"/>
    <property type="gene ID" value="tetur17g00650"/>
</dbReference>
<dbReference type="GO" id="GO:0005829">
    <property type="term" value="C:cytosol"/>
    <property type="evidence" value="ECO:0007669"/>
    <property type="project" value="GOC"/>
</dbReference>
<dbReference type="InterPro" id="IPR007249">
    <property type="entry name" value="DOP1_N"/>
</dbReference>
<dbReference type="InterPro" id="IPR040314">
    <property type="entry name" value="DOP1"/>
</dbReference>
<dbReference type="HOGENOM" id="CLU_759370_0_0_1"/>
<dbReference type="GO" id="GO:0015031">
    <property type="term" value="P:protein transport"/>
    <property type="evidence" value="ECO:0007669"/>
    <property type="project" value="UniProtKB-KW"/>
</dbReference>
<keyword evidence="2" id="KW-0653">Protein transport</keyword>
<dbReference type="Proteomes" id="UP000015104">
    <property type="component" value="Unassembled WGS sequence"/>
</dbReference>
<evidence type="ECO:0000256" key="1">
    <source>
        <dbReference type="ARBA" id="ARBA00022448"/>
    </source>
</evidence>